<evidence type="ECO:0000256" key="15">
    <source>
        <dbReference type="ARBA" id="ARBA00022989"/>
    </source>
</evidence>
<feature type="compositionally biased region" description="Low complexity" evidence="24">
    <location>
        <begin position="327"/>
        <end position="339"/>
    </location>
</feature>
<dbReference type="InterPro" id="IPR036554">
    <property type="entry name" value="GHMP_kinase_C_sf"/>
</dbReference>
<keyword evidence="13" id="KW-0460">Magnesium</keyword>
<gene>
    <name evidence="29" type="ORF">KCU76_g2040</name>
</gene>
<feature type="non-terminal residue" evidence="29">
    <location>
        <position position="1146"/>
    </location>
</feature>
<feature type="region of interest" description="Disordered" evidence="24">
    <location>
        <begin position="279"/>
        <end position="299"/>
    </location>
</feature>
<dbReference type="PANTHER" id="PTHR43290">
    <property type="entry name" value="MEVALONATE KINASE"/>
    <property type="match status" value="1"/>
</dbReference>
<evidence type="ECO:0000256" key="7">
    <source>
        <dbReference type="ARBA" id="ARBA00022679"/>
    </source>
</evidence>
<keyword evidence="16" id="KW-0756">Sterol biosynthesis</keyword>
<evidence type="ECO:0000256" key="24">
    <source>
        <dbReference type="SAM" id="MobiDB-lite"/>
    </source>
</evidence>
<dbReference type="EC" id="2.7.1.36" evidence="4"/>
<dbReference type="SUPFAM" id="SSF54211">
    <property type="entry name" value="Ribosomal protein S5 domain 2-like"/>
    <property type="match status" value="1"/>
</dbReference>
<feature type="domain" description="GHMP kinase C-terminal" evidence="28">
    <location>
        <begin position="666"/>
        <end position="723"/>
    </location>
</feature>
<dbReference type="InterPro" id="IPR002088">
    <property type="entry name" value="Prenyl_trans_a"/>
</dbReference>
<evidence type="ECO:0000256" key="9">
    <source>
        <dbReference type="ARBA" id="ARBA00022723"/>
    </source>
</evidence>
<dbReference type="Pfam" id="PF08544">
    <property type="entry name" value="GHMP_kinases_C"/>
    <property type="match status" value="1"/>
</dbReference>
<evidence type="ECO:0000256" key="14">
    <source>
        <dbReference type="ARBA" id="ARBA00022955"/>
    </source>
</evidence>
<dbReference type="GO" id="GO:0019287">
    <property type="term" value="P:isopentenyl diphosphate biosynthetic process, mevalonate pathway"/>
    <property type="evidence" value="ECO:0007669"/>
    <property type="project" value="TreeGrafter"/>
</dbReference>
<keyword evidence="15 25" id="KW-1133">Transmembrane helix</keyword>
<dbReference type="SUPFAM" id="SSF48439">
    <property type="entry name" value="Protein prenylyltransferase"/>
    <property type="match status" value="1"/>
</dbReference>
<evidence type="ECO:0000259" key="27">
    <source>
        <dbReference type="Pfam" id="PF01284"/>
    </source>
</evidence>
<dbReference type="Proteomes" id="UP000779574">
    <property type="component" value="Unassembled WGS sequence"/>
</dbReference>
<dbReference type="SMR" id="A0A9P8EUD6"/>
<dbReference type="OrthoDB" id="1652964at2759"/>
<feature type="transmembrane region" description="Helical" evidence="25">
    <location>
        <begin position="181"/>
        <end position="205"/>
    </location>
</feature>
<name>A0A9P8EUD6_AURME</name>
<evidence type="ECO:0000256" key="19">
    <source>
        <dbReference type="ARBA" id="ARBA00023166"/>
    </source>
</evidence>
<dbReference type="InterPro" id="IPR008253">
    <property type="entry name" value="Marvel"/>
</dbReference>
<dbReference type="NCBIfam" id="TIGR00549">
    <property type="entry name" value="mevalon_kin"/>
    <property type="match status" value="1"/>
</dbReference>
<keyword evidence="9" id="KW-0479">Metal-binding</keyword>
<evidence type="ECO:0000256" key="11">
    <source>
        <dbReference type="ARBA" id="ARBA00022777"/>
    </source>
</evidence>
<comment type="catalytic activity">
    <reaction evidence="21">
        <text>(R)-mevalonate + ATP = (R)-5-phosphomevalonate + ADP + H(+)</text>
        <dbReference type="Rhea" id="RHEA:17065"/>
        <dbReference type="ChEBI" id="CHEBI:15378"/>
        <dbReference type="ChEBI" id="CHEBI:30616"/>
        <dbReference type="ChEBI" id="CHEBI:36464"/>
        <dbReference type="ChEBI" id="CHEBI:58146"/>
        <dbReference type="ChEBI" id="CHEBI:456216"/>
        <dbReference type="EC" id="2.7.1.36"/>
    </reaction>
    <physiologicalReaction direction="left-to-right" evidence="21">
        <dbReference type="Rhea" id="RHEA:17066"/>
    </physiologicalReaction>
</comment>
<evidence type="ECO:0000259" key="26">
    <source>
        <dbReference type="Pfam" id="PF00288"/>
    </source>
</evidence>
<keyword evidence="8 25" id="KW-0812">Transmembrane</keyword>
<comment type="similarity">
    <text evidence="3">Belongs to the GHMP kinase family. Mevalonate kinase subfamily.</text>
</comment>
<evidence type="ECO:0000256" key="13">
    <source>
        <dbReference type="ARBA" id="ARBA00022842"/>
    </source>
</evidence>
<evidence type="ECO:0000256" key="4">
    <source>
        <dbReference type="ARBA" id="ARBA00012103"/>
    </source>
</evidence>
<evidence type="ECO:0000256" key="18">
    <source>
        <dbReference type="ARBA" id="ARBA00023136"/>
    </source>
</evidence>
<evidence type="ECO:0000256" key="6">
    <source>
        <dbReference type="ARBA" id="ARBA00022516"/>
    </source>
</evidence>
<dbReference type="GO" id="GO:0008318">
    <property type="term" value="F:protein prenyltransferase activity"/>
    <property type="evidence" value="ECO:0007669"/>
    <property type="project" value="InterPro"/>
</dbReference>
<dbReference type="InterPro" id="IPR020568">
    <property type="entry name" value="Ribosomal_Su5_D2-typ_SF"/>
</dbReference>
<feature type="transmembrane region" description="Helical" evidence="25">
    <location>
        <begin position="56"/>
        <end position="76"/>
    </location>
</feature>
<comment type="caution">
    <text evidence="29">The sequence shown here is derived from an EMBL/GenBank/DDBJ whole genome shotgun (WGS) entry which is preliminary data.</text>
</comment>
<dbReference type="AlphaFoldDB" id="A0A9P8EUD6"/>
<feature type="region of interest" description="Disordered" evidence="24">
    <location>
        <begin position="323"/>
        <end position="348"/>
    </location>
</feature>
<feature type="domain" description="GHMP kinase N-terminal" evidence="26">
    <location>
        <begin position="496"/>
        <end position="576"/>
    </location>
</feature>
<evidence type="ECO:0000259" key="28">
    <source>
        <dbReference type="Pfam" id="PF08544"/>
    </source>
</evidence>
<dbReference type="GO" id="GO:0006696">
    <property type="term" value="P:ergosterol biosynthetic process"/>
    <property type="evidence" value="ECO:0007669"/>
    <property type="project" value="TreeGrafter"/>
</dbReference>
<keyword evidence="10" id="KW-0547">Nucleotide-binding</keyword>
<dbReference type="Pfam" id="PF01239">
    <property type="entry name" value="PPTA"/>
    <property type="match status" value="5"/>
</dbReference>
<keyword evidence="11 29" id="KW-0418">Kinase</keyword>
<dbReference type="GO" id="GO:0046872">
    <property type="term" value="F:metal ion binding"/>
    <property type="evidence" value="ECO:0007669"/>
    <property type="project" value="UniProtKB-KW"/>
</dbReference>
<evidence type="ECO:0000256" key="2">
    <source>
        <dbReference type="ARBA" id="ARBA00004496"/>
    </source>
</evidence>
<keyword evidence="6" id="KW-0444">Lipid biosynthesis</keyword>
<keyword evidence="5" id="KW-0963">Cytoplasm</keyword>
<reference evidence="29" key="2">
    <citation type="submission" date="2021-08" db="EMBL/GenBank/DDBJ databases">
        <authorList>
            <person name="Gostincar C."/>
            <person name="Sun X."/>
            <person name="Song Z."/>
            <person name="Gunde-Cimerman N."/>
        </authorList>
    </citation>
    <scope>NUCLEOTIDE SEQUENCE</scope>
    <source>
        <strain evidence="29">EXF-9911</strain>
    </source>
</reference>
<keyword evidence="7" id="KW-0808">Transferase</keyword>
<keyword evidence="12" id="KW-0067">ATP-binding</keyword>
<feature type="compositionally biased region" description="Polar residues" evidence="24">
    <location>
        <begin position="16"/>
        <end position="28"/>
    </location>
</feature>
<dbReference type="EMBL" id="JAHFXF010000047">
    <property type="protein sequence ID" value="KAG9698777.1"/>
    <property type="molecule type" value="Genomic_DNA"/>
</dbReference>
<accession>A0A9P8EUD6</accession>
<keyword evidence="17" id="KW-0443">Lipid metabolism</keyword>
<dbReference type="GO" id="GO:0005829">
    <property type="term" value="C:cytosol"/>
    <property type="evidence" value="ECO:0007669"/>
    <property type="project" value="TreeGrafter"/>
</dbReference>
<feature type="transmembrane region" description="Helical" evidence="25">
    <location>
        <begin position="114"/>
        <end position="135"/>
    </location>
</feature>
<dbReference type="Gene3D" id="1.25.40.120">
    <property type="entry name" value="Protein prenylyltransferase"/>
    <property type="match status" value="1"/>
</dbReference>
<keyword evidence="20" id="KW-0753">Steroid metabolism</keyword>
<keyword evidence="18 25" id="KW-0472">Membrane</keyword>
<comment type="subcellular location">
    <subcellularLocation>
        <location evidence="2">Cytoplasm</location>
    </subcellularLocation>
    <subcellularLocation>
        <location evidence="1">Membrane</location>
        <topology evidence="1">Multi-pass membrane protein</topology>
    </subcellularLocation>
</comment>
<dbReference type="SUPFAM" id="SSF55060">
    <property type="entry name" value="GHMP Kinase, C-terminal domain"/>
    <property type="match status" value="1"/>
</dbReference>
<dbReference type="InterPro" id="IPR006204">
    <property type="entry name" value="GHMP_kinase_N_dom"/>
</dbReference>
<evidence type="ECO:0000256" key="5">
    <source>
        <dbReference type="ARBA" id="ARBA00022490"/>
    </source>
</evidence>
<proteinExistence type="inferred from homology"/>
<dbReference type="GO" id="GO:0004496">
    <property type="term" value="F:mevalonate kinase activity"/>
    <property type="evidence" value="ECO:0007669"/>
    <property type="project" value="UniProtKB-EC"/>
</dbReference>
<evidence type="ECO:0000256" key="20">
    <source>
        <dbReference type="ARBA" id="ARBA00023221"/>
    </source>
</evidence>
<dbReference type="GO" id="GO:0016020">
    <property type="term" value="C:membrane"/>
    <property type="evidence" value="ECO:0007669"/>
    <property type="project" value="UniProtKB-SubCell"/>
</dbReference>
<dbReference type="GO" id="GO:0005524">
    <property type="term" value="F:ATP binding"/>
    <property type="evidence" value="ECO:0007669"/>
    <property type="project" value="UniProtKB-KW"/>
</dbReference>
<evidence type="ECO:0000256" key="25">
    <source>
        <dbReference type="SAM" id="Phobius"/>
    </source>
</evidence>
<dbReference type="PROSITE" id="PS51147">
    <property type="entry name" value="PFTA"/>
    <property type="match status" value="5"/>
</dbReference>
<feature type="domain" description="MARVEL" evidence="27">
    <location>
        <begin position="56"/>
        <end position="205"/>
    </location>
</feature>
<reference evidence="29" key="1">
    <citation type="journal article" date="2021" name="J Fungi (Basel)">
        <title>Virulence traits and population genomics of the black yeast Aureobasidium melanogenum.</title>
        <authorList>
            <person name="Cernosa A."/>
            <person name="Sun X."/>
            <person name="Gostincar C."/>
            <person name="Fang C."/>
            <person name="Gunde-Cimerman N."/>
            <person name="Song Z."/>
        </authorList>
    </citation>
    <scope>NUCLEOTIDE SEQUENCE</scope>
    <source>
        <strain evidence="29">EXF-9911</strain>
    </source>
</reference>
<evidence type="ECO:0000256" key="23">
    <source>
        <dbReference type="ARBA" id="ARBA00084043"/>
    </source>
</evidence>
<evidence type="ECO:0000256" key="17">
    <source>
        <dbReference type="ARBA" id="ARBA00023098"/>
    </source>
</evidence>
<dbReference type="InterPro" id="IPR006203">
    <property type="entry name" value="GHMP_knse_ATP-bd_CS"/>
</dbReference>
<evidence type="ECO:0000256" key="12">
    <source>
        <dbReference type="ARBA" id="ARBA00022840"/>
    </source>
</evidence>
<keyword evidence="19" id="KW-1207">Sterol metabolism</keyword>
<dbReference type="Gene3D" id="3.30.230.10">
    <property type="match status" value="1"/>
</dbReference>
<dbReference type="FunFam" id="3.30.70.890:FF:000003">
    <property type="entry name" value="Mevalonate kinase"/>
    <property type="match status" value="1"/>
</dbReference>
<evidence type="ECO:0000313" key="29">
    <source>
        <dbReference type="EMBL" id="KAG9698777.1"/>
    </source>
</evidence>
<dbReference type="FunFam" id="3.30.230.10:FF:000027">
    <property type="entry name" value="Mevalonate kinase"/>
    <property type="match status" value="1"/>
</dbReference>
<evidence type="ECO:0000256" key="22">
    <source>
        <dbReference type="ARBA" id="ARBA00029438"/>
    </source>
</evidence>
<evidence type="ECO:0000256" key="1">
    <source>
        <dbReference type="ARBA" id="ARBA00004141"/>
    </source>
</evidence>
<dbReference type="Gene3D" id="3.30.70.890">
    <property type="entry name" value="GHMP kinase, C-terminal domain"/>
    <property type="match status" value="1"/>
</dbReference>
<evidence type="ECO:0000256" key="16">
    <source>
        <dbReference type="ARBA" id="ARBA00023011"/>
    </source>
</evidence>
<dbReference type="PRINTS" id="PR00959">
    <property type="entry name" value="MEVGALKINASE"/>
</dbReference>
<evidence type="ECO:0000313" key="30">
    <source>
        <dbReference type="Proteomes" id="UP000779574"/>
    </source>
</evidence>
<feature type="compositionally biased region" description="Pro residues" evidence="24">
    <location>
        <begin position="285"/>
        <end position="297"/>
    </location>
</feature>
<comment type="pathway">
    <text evidence="22">Isoprenoid biosynthesis; isopentenyl diphosphate biosynthesis via mevalonate pathway; isopentenyl diphosphate from (R)-mevalonate: step 1/3.</text>
</comment>
<dbReference type="InterPro" id="IPR013750">
    <property type="entry name" value="GHMP_kinase_C_dom"/>
</dbReference>
<dbReference type="PROSITE" id="PS00627">
    <property type="entry name" value="GHMP_KINASES_ATP"/>
    <property type="match status" value="1"/>
</dbReference>
<sequence>MGLFNRRKVDGESGADATNNDITTSKTGISRLGGKRRPTDVPSSRSSTSGLGVFKIMRLVQFLMAILILGLVAYAVNVFSSTFLQSAYIPALVAAILTILATIPLALLPRLPGLFAHPLSAGLVDLFFTLFWLAIMAELAAYSDVAAPRDYTYYTGGLGQQTDGNAAYTIYSGAIHRLKTAWACGAAAAAFAGLEFVLFLVSALLPLRERPVGPVTGTDSAGVPTNYHGSAAHSGNEPPFEMQTRNAGHTPGPTTVNGFNSTGGQVLDGNSTNMVGTVNGNTSVPTPPAPPAPPAPPEQHKSMLEQLEEDLNLEVRNGAKHSVTMANGNSNGHNGVHSTSSDEDLTSRDSRPAYKRKMSTPLAPAFMVSAPGKVIVYGEHAVVHGKAAMAAAISLRSYMLVTTLSKSRRTITLRFRDIDLDHTWDIDSLPWDAFSHPDRKKRYYDVVTQLDPVLVDAMKPHISKVSPNISLHEQKIHQAAASSFLYLFLSLGNKASPATIYTLRSTIPIGAGLGSSASISVCIATSLLLQARALSGPHPDQMPEEAEKQIERINQWSFVGEMLIHGNPSGVDNTVASGGKAVLFKRADYAKPPLVLPLRNFPELPLLLVDTKQPKSTAAEVAKVARLKKTQPKIANHILDAIDNVTESAHALITSPDFDPKDPSALTQLGELVSINHGLLVSLGVSHPKLERLRQLVDTAGAGWTKLTGAGGGGCAFTLLKPDLPAVGEEMPVAETANSQSEILARLEKELEKEGFEKYETTLGGDGVGVLWPAVLDNGSDELGGEDIDSDKFEAVEGREGVEKLVGVTGGVHGVRLIPTLFGSNNNNWRREITAIMGKYSDDSNWDDIVPLPQDDGGPNPLAAIAYTDEYSEAMSYLRAVMAKNEMSERALSLTEDIIDMNAAHYTVWLYRSEILKALNSDLVKELDWLNETALSHQKNYQIWHHRQLVVDRLDSCKGEADFISQMFELDAKNYHVWSYRQWLVRRFELWDDGELEATEKLIEEDVRNNSAWNHRFFLVSGSQPKKIEDQAVVEREIKFAQDAIRKAPQNQSPWNYLRGIVTATKMPISSQLDFINEFATVDSENEDAVKSSHALDLLAEIYAAEKEQNDKAVKAYDLLASKYDPIRANYWAYLKDQLSQGQVAA</sequence>
<protein>
    <recommendedName>
        <fullName evidence="4">mevalonate kinase</fullName>
        <ecNumber evidence="4">2.7.1.36</ecNumber>
    </recommendedName>
    <alternativeName>
        <fullName evidence="23">Ergosterol biosynthesis protein 12</fullName>
    </alternativeName>
</protein>
<feature type="region of interest" description="Disordered" evidence="24">
    <location>
        <begin position="1"/>
        <end position="48"/>
    </location>
</feature>
<feature type="transmembrane region" description="Helical" evidence="25">
    <location>
        <begin position="88"/>
        <end position="108"/>
    </location>
</feature>
<evidence type="ECO:0000256" key="8">
    <source>
        <dbReference type="ARBA" id="ARBA00022692"/>
    </source>
</evidence>
<dbReference type="PANTHER" id="PTHR43290:SF2">
    <property type="entry name" value="MEVALONATE KINASE"/>
    <property type="match status" value="1"/>
</dbReference>
<organism evidence="29 30">
    <name type="scientific">Aureobasidium melanogenum</name>
    <name type="common">Aureobasidium pullulans var. melanogenum</name>
    <dbReference type="NCBI Taxonomy" id="46634"/>
    <lineage>
        <taxon>Eukaryota</taxon>
        <taxon>Fungi</taxon>
        <taxon>Dikarya</taxon>
        <taxon>Ascomycota</taxon>
        <taxon>Pezizomycotina</taxon>
        <taxon>Dothideomycetes</taxon>
        <taxon>Dothideomycetidae</taxon>
        <taxon>Dothideales</taxon>
        <taxon>Saccotheciaceae</taxon>
        <taxon>Aureobasidium</taxon>
    </lineage>
</organism>
<evidence type="ECO:0000256" key="10">
    <source>
        <dbReference type="ARBA" id="ARBA00022741"/>
    </source>
</evidence>
<dbReference type="InterPro" id="IPR014721">
    <property type="entry name" value="Ribsml_uS5_D2-typ_fold_subgr"/>
</dbReference>
<evidence type="ECO:0000256" key="21">
    <source>
        <dbReference type="ARBA" id="ARBA00029310"/>
    </source>
</evidence>
<keyword evidence="14" id="KW-0752">Steroid biosynthesis</keyword>
<dbReference type="InterPro" id="IPR006205">
    <property type="entry name" value="Mev_gal_kin"/>
</dbReference>
<dbReference type="Pfam" id="PF00288">
    <property type="entry name" value="GHMP_kinases_N"/>
    <property type="match status" value="1"/>
</dbReference>
<dbReference type="Pfam" id="PF01284">
    <property type="entry name" value="MARVEL"/>
    <property type="match status" value="1"/>
</dbReference>
<evidence type="ECO:0000256" key="3">
    <source>
        <dbReference type="ARBA" id="ARBA00006495"/>
    </source>
</evidence>